<dbReference type="EMBL" id="CAKOGP040001869">
    <property type="protein sequence ID" value="CAJ1954456.1"/>
    <property type="molecule type" value="Genomic_DNA"/>
</dbReference>
<dbReference type="CDD" id="cd00609">
    <property type="entry name" value="AAT_like"/>
    <property type="match status" value="1"/>
</dbReference>
<gene>
    <name evidence="8" type="ORF">CYCCA115_LOCUS15048</name>
</gene>
<dbReference type="InterPro" id="IPR004839">
    <property type="entry name" value="Aminotransferase_I/II_large"/>
</dbReference>
<evidence type="ECO:0000313" key="9">
    <source>
        <dbReference type="Proteomes" id="UP001295423"/>
    </source>
</evidence>
<sequence>MEFQSTMLVIFLVVFLVSNVEETSALSSQRIETTSTTFSSRLCMQDEKLESDGLSMRPGEATQRLGGNTGPTVWTEFGGLAQKYDPVNLGQGFPDWLPPKFAVDCLVEAVQDSAKSPHQYTRPAGHPNLVQQLARRYSIHMKRDIEPMSEVAVTVGASQALYISLQTLVEPGDEVVLFEPFFDLYVNQVKLAGGTPVFVPLRFVPYDDSDENIITGGEWRLEKEDLVKVVSPRTKAIILNSPHNPTGKIFSKSEMETIAESLELAGPQCVVLSDEVYKYIVHAPPKDSTLDESPLCQGHTHFASLPGMWDRTITISSAGKTFSATGWQVGWCIGPQRLIGPIHTLLPYIQFCASTVIQEALARTLSQADQPYEGHTSYYGYLKSKYTRKRDLLVEALTEVGFAVPDYDKTPGGGFFIFARVSKAIEKVIPSKYMMQKNDAAPGGIARQDWALCQWMAEEIGLLCIPASPFFSLEQVEEGAADRFIRVAFCKNDETIEAAAAALRKIKTLEVNASVVSTPTV</sequence>
<dbReference type="InterPro" id="IPR015421">
    <property type="entry name" value="PyrdxlP-dep_Trfase_major"/>
</dbReference>
<name>A0AAD2JIT1_9STRA</name>
<keyword evidence="6" id="KW-0732">Signal</keyword>
<dbReference type="SUPFAM" id="SSF53383">
    <property type="entry name" value="PLP-dependent transferases"/>
    <property type="match status" value="1"/>
</dbReference>
<evidence type="ECO:0000256" key="5">
    <source>
        <dbReference type="ARBA" id="ARBA00022898"/>
    </source>
</evidence>
<evidence type="ECO:0000256" key="4">
    <source>
        <dbReference type="ARBA" id="ARBA00022679"/>
    </source>
</evidence>
<evidence type="ECO:0000256" key="2">
    <source>
        <dbReference type="ARBA" id="ARBA00007441"/>
    </source>
</evidence>
<evidence type="ECO:0000256" key="1">
    <source>
        <dbReference type="ARBA" id="ARBA00001933"/>
    </source>
</evidence>
<evidence type="ECO:0000259" key="7">
    <source>
        <dbReference type="Pfam" id="PF00155"/>
    </source>
</evidence>
<dbReference type="InterPro" id="IPR051326">
    <property type="entry name" value="Kynurenine-oxoglutarate_AT"/>
</dbReference>
<dbReference type="GO" id="GO:0030170">
    <property type="term" value="F:pyridoxal phosphate binding"/>
    <property type="evidence" value="ECO:0007669"/>
    <property type="project" value="InterPro"/>
</dbReference>
<dbReference type="PANTHER" id="PTHR43807:SF20">
    <property type="entry name" value="FI04487P"/>
    <property type="match status" value="1"/>
</dbReference>
<reference evidence="8" key="1">
    <citation type="submission" date="2023-08" db="EMBL/GenBank/DDBJ databases">
        <authorList>
            <person name="Audoor S."/>
            <person name="Bilcke G."/>
        </authorList>
    </citation>
    <scope>NUCLEOTIDE SEQUENCE</scope>
</reference>
<dbReference type="Gene3D" id="3.40.640.10">
    <property type="entry name" value="Type I PLP-dependent aspartate aminotransferase-like (Major domain)"/>
    <property type="match status" value="1"/>
</dbReference>
<dbReference type="GO" id="GO:0016212">
    <property type="term" value="F:kynurenine-oxoglutarate transaminase activity"/>
    <property type="evidence" value="ECO:0007669"/>
    <property type="project" value="TreeGrafter"/>
</dbReference>
<keyword evidence="9" id="KW-1185">Reference proteome</keyword>
<comment type="caution">
    <text evidence="8">The sequence shown here is derived from an EMBL/GenBank/DDBJ whole genome shotgun (WGS) entry which is preliminary data.</text>
</comment>
<dbReference type="InterPro" id="IPR015424">
    <property type="entry name" value="PyrdxlP-dep_Trfase"/>
</dbReference>
<evidence type="ECO:0000256" key="6">
    <source>
        <dbReference type="SAM" id="SignalP"/>
    </source>
</evidence>
<comment type="cofactor">
    <cofactor evidence="1">
        <name>pyridoxal 5'-phosphate</name>
        <dbReference type="ChEBI" id="CHEBI:597326"/>
    </cofactor>
</comment>
<comment type="similarity">
    <text evidence="2">Belongs to the class-I pyridoxal-phosphate-dependent aminotransferase family.</text>
</comment>
<dbReference type="Proteomes" id="UP001295423">
    <property type="component" value="Unassembled WGS sequence"/>
</dbReference>
<organism evidence="8 9">
    <name type="scientific">Cylindrotheca closterium</name>
    <dbReference type="NCBI Taxonomy" id="2856"/>
    <lineage>
        <taxon>Eukaryota</taxon>
        <taxon>Sar</taxon>
        <taxon>Stramenopiles</taxon>
        <taxon>Ochrophyta</taxon>
        <taxon>Bacillariophyta</taxon>
        <taxon>Bacillariophyceae</taxon>
        <taxon>Bacillariophycidae</taxon>
        <taxon>Bacillariales</taxon>
        <taxon>Bacillariaceae</taxon>
        <taxon>Cylindrotheca</taxon>
    </lineage>
</organism>
<feature type="signal peptide" evidence="6">
    <location>
        <begin position="1"/>
        <end position="25"/>
    </location>
</feature>
<dbReference type="Gene3D" id="3.90.1150.10">
    <property type="entry name" value="Aspartate Aminotransferase, domain 1"/>
    <property type="match status" value="1"/>
</dbReference>
<evidence type="ECO:0000313" key="8">
    <source>
        <dbReference type="EMBL" id="CAJ1954456.1"/>
    </source>
</evidence>
<protein>
    <recommendedName>
        <fullName evidence="7">Aminotransferase class I/classII large domain-containing protein</fullName>
    </recommendedName>
</protein>
<dbReference type="GO" id="GO:0005737">
    <property type="term" value="C:cytoplasm"/>
    <property type="evidence" value="ECO:0007669"/>
    <property type="project" value="TreeGrafter"/>
</dbReference>
<keyword evidence="3" id="KW-0032">Aminotransferase</keyword>
<proteinExistence type="inferred from homology"/>
<accession>A0AAD2JIT1</accession>
<keyword evidence="5" id="KW-0663">Pyridoxal phosphate</keyword>
<dbReference type="InterPro" id="IPR015422">
    <property type="entry name" value="PyrdxlP-dep_Trfase_small"/>
</dbReference>
<keyword evidence="4" id="KW-0808">Transferase</keyword>
<evidence type="ECO:0000256" key="3">
    <source>
        <dbReference type="ARBA" id="ARBA00022576"/>
    </source>
</evidence>
<dbReference type="PANTHER" id="PTHR43807">
    <property type="entry name" value="FI04487P"/>
    <property type="match status" value="1"/>
</dbReference>
<dbReference type="Pfam" id="PF00155">
    <property type="entry name" value="Aminotran_1_2"/>
    <property type="match status" value="1"/>
</dbReference>
<feature type="chain" id="PRO_5042188279" description="Aminotransferase class I/classII large domain-containing protein" evidence="6">
    <location>
        <begin position="26"/>
        <end position="521"/>
    </location>
</feature>
<dbReference type="AlphaFoldDB" id="A0AAD2JIT1"/>
<dbReference type="FunFam" id="3.40.640.10:FF:000024">
    <property type="entry name" value="Kynurenine--oxoglutarate transaminase 3"/>
    <property type="match status" value="1"/>
</dbReference>
<feature type="domain" description="Aminotransferase class I/classII large" evidence="7">
    <location>
        <begin position="85"/>
        <end position="503"/>
    </location>
</feature>